<name>A0ABR1ZGU4_9ROSI</name>
<reference evidence="4 5" key="1">
    <citation type="journal article" date="2024" name="G3 (Bethesda)">
        <title>Genome assembly of Hibiscus sabdariffa L. provides insights into metabolisms of medicinal natural products.</title>
        <authorList>
            <person name="Kim T."/>
        </authorList>
    </citation>
    <scope>NUCLEOTIDE SEQUENCE [LARGE SCALE GENOMIC DNA]</scope>
    <source>
        <strain evidence="4">TK-2024</strain>
        <tissue evidence="4">Old leaves</tissue>
    </source>
</reference>
<protein>
    <recommendedName>
        <fullName evidence="1">RNA helicase</fullName>
        <ecNumber evidence="1">3.6.4.13</ecNumber>
    </recommendedName>
</protein>
<evidence type="ECO:0000256" key="2">
    <source>
        <dbReference type="ARBA" id="ARBA00047984"/>
    </source>
</evidence>
<feature type="domain" description="Helicase associated" evidence="3">
    <location>
        <begin position="92"/>
        <end position="118"/>
    </location>
</feature>
<comment type="catalytic activity">
    <reaction evidence="2">
        <text>ATP + H2O = ADP + phosphate + H(+)</text>
        <dbReference type="Rhea" id="RHEA:13065"/>
        <dbReference type="ChEBI" id="CHEBI:15377"/>
        <dbReference type="ChEBI" id="CHEBI:15378"/>
        <dbReference type="ChEBI" id="CHEBI:30616"/>
        <dbReference type="ChEBI" id="CHEBI:43474"/>
        <dbReference type="ChEBI" id="CHEBI:456216"/>
        <dbReference type="EC" id="3.6.4.13"/>
    </reaction>
</comment>
<evidence type="ECO:0000259" key="3">
    <source>
        <dbReference type="Pfam" id="PF04408"/>
    </source>
</evidence>
<dbReference type="PANTHER" id="PTHR18934:SF83">
    <property type="entry name" value="PRE-MRNA-SPLICING FACTOR ATP-DEPENDENT RNA HELICASE DHX16"/>
    <property type="match status" value="1"/>
</dbReference>
<evidence type="ECO:0000313" key="5">
    <source>
        <dbReference type="Proteomes" id="UP001396334"/>
    </source>
</evidence>
<dbReference type="SUPFAM" id="SSF52540">
    <property type="entry name" value="P-loop containing nucleoside triphosphate hydrolases"/>
    <property type="match status" value="1"/>
</dbReference>
<proteinExistence type="predicted"/>
<accession>A0ABR1ZGU4</accession>
<evidence type="ECO:0000313" key="4">
    <source>
        <dbReference type="EMBL" id="KAK8479710.1"/>
    </source>
</evidence>
<dbReference type="Gene3D" id="1.10.10.2130">
    <property type="entry name" value="DEAH helicase family, winged-helix domain"/>
    <property type="match status" value="1"/>
</dbReference>
<keyword evidence="5" id="KW-1185">Reference proteome</keyword>
<organism evidence="4 5">
    <name type="scientific">Hibiscus sabdariffa</name>
    <name type="common">roselle</name>
    <dbReference type="NCBI Taxonomy" id="183260"/>
    <lineage>
        <taxon>Eukaryota</taxon>
        <taxon>Viridiplantae</taxon>
        <taxon>Streptophyta</taxon>
        <taxon>Embryophyta</taxon>
        <taxon>Tracheophyta</taxon>
        <taxon>Spermatophyta</taxon>
        <taxon>Magnoliopsida</taxon>
        <taxon>eudicotyledons</taxon>
        <taxon>Gunneridae</taxon>
        <taxon>Pentapetalae</taxon>
        <taxon>rosids</taxon>
        <taxon>malvids</taxon>
        <taxon>Malvales</taxon>
        <taxon>Malvaceae</taxon>
        <taxon>Malvoideae</taxon>
        <taxon>Hibiscus</taxon>
    </lineage>
</organism>
<dbReference type="Proteomes" id="UP001396334">
    <property type="component" value="Unassembled WGS sequence"/>
</dbReference>
<dbReference type="EMBL" id="JBBPBN010001135">
    <property type="protein sequence ID" value="KAK8479710.1"/>
    <property type="molecule type" value="Genomic_DNA"/>
</dbReference>
<gene>
    <name evidence="4" type="ORF">V6N11_070889</name>
</gene>
<dbReference type="InterPro" id="IPR027417">
    <property type="entry name" value="P-loop_NTPase"/>
</dbReference>
<sequence length="135" mass="15164">MTGTVSLRVNLISKASAHARAAAASGPTAPGMCFRLYTDNCYETEFHDKSPPEIQRTNLARVVLYLKSLGIRDLFNFDFMDPPPIQTLLETLDLLRTLGAINDLEELTKDGRLMAEFGIDHPIRKAIRSRKFQNI</sequence>
<comment type="caution">
    <text evidence="4">The sequence shown here is derived from an EMBL/GenBank/DDBJ whole genome shotgun (WGS) entry which is preliminary data.</text>
</comment>
<dbReference type="Pfam" id="PF04408">
    <property type="entry name" value="WHD_HA2"/>
    <property type="match status" value="1"/>
</dbReference>
<dbReference type="EC" id="3.6.4.13" evidence="1"/>
<evidence type="ECO:0000256" key="1">
    <source>
        <dbReference type="ARBA" id="ARBA00012552"/>
    </source>
</evidence>
<dbReference type="Gene3D" id="3.40.50.300">
    <property type="entry name" value="P-loop containing nucleotide triphosphate hydrolases"/>
    <property type="match status" value="1"/>
</dbReference>
<dbReference type="InterPro" id="IPR042035">
    <property type="entry name" value="DEAH_win-hel_dom"/>
</dbReference>
<dbReference type="InterPro" id="IPR048333">
    <property type="entry name" value="HA2_WH"/>
</dbReference>
<dbReference type="PANTHER" id="PTHR18934">
    <property type="entry name" value="ATP-DEPENDENT RNA HELICASE"/>
    <property type="match status" value="1"/>
</dbReference>